<feature type="compositionally biased region" description="Low complexity" evidence="2">
    <location>
        <begin position="113"/>
        <end position="129"/>
    </location>
</feature>
<feature type="region of interest" description="Disordered" evidence="2">
    <location>
        <begin position="110"/>
        <end position="147"/>
    </location>
</feature>
<dbReference type="PANTHER" id="PTHR15379">
    <property type="entry name" value="CELL GROWTH REGULATOR WITH RING FINGER DOMAIN PROTEIN 1"/>
    <property type="match status" value="1"/>
</dbReference>
<reference evidence="4" key="1">
    <citation type="submission" date="2013-12" db="EMBL/GenBank/DDBJ databases">
        <title>The Genome Sequence of Aphanomyces astaci APO3.</title>
        <authorList>
            <consortium name="The Broad Institute Genomics Platform"/>
            <person name="Russ C."/>
            <person name="Tyler B."/>
            <person name="van West P."/>
            <person name="Dieguez-Uribeondo J."/>
            <person name="Young S.K."/>
            <person name="Zeng Q."/>
            <person name="Gargeya S."/>
            <person name="Fitzgerald M."/>
            <person name="Abouelleil A."/>
            <person name="Alvarado L."/>
            <person name="Chapman S.B."/>
            <person name="Gainer-Dewar J."/>
            <person name="Goldberg J."/>
            <person name="Griggs A."/>
            <person name="Gujja S."/>
            <person name="Hansen M."/>
            <person name="Howarth C."/>
            <person name="Imamovic A."/>
            <person name="Ireland A."/>
            <person name="Larimer J."/>
            <person name="McCowan C."/>
            <person name="Murphy C."/>
            <person name="Pearson M."/>
            <person name="Poon T.W."/>
            <person name="Priest M."/>
            <person name="Roberts A."/>
            <person name="Saif S."/>
            <person name="Shea T."/>
            <person name="Sykes S."/>
            <person name="Wortman J."/>
            <person name="Nusbaum C."/>
            <person name="Birren B."/>
        </authorList>
    </citation>
    <scope>NUCLEOTIDE SEQUENCE [LARGE SCALE GENOMIC DNA]</scope>
    <source>
        <strain evidence="4">APO3</strain>
    </source>
</reference>
<keyword evidence="1" id="KW-0862">Zinc</keyword>
<dbReference type="InterPro" id="IPR042496">
    <property type="entry name" value="CGRF1"/>
</dbReference>
<evidence type="ECO:0000259" key="3">
    <source>
        <dbReference type="PROSITE" id="PS50089"/>
    </source>
</evidence>
<dbReference type="OrthoDB" id="1711136at2759"/>
<dbReference type="VEuPathDB" id="FungiDB:H257_02826"/>
<dbReference type="AlphaFoldDB" id="W4H0Y4"/>
<dbReference type="SMART" id="SM00184">
    <property type="entry name" value="RING"/>
    <property type="match status" value="1"/>
</dbReference>
<protein>
    <recommendedName>
        <fullName evidence="3">RING-type domain-containing protein</fullName>
    </recommendedName>
</protein>
<dbReference type="GO" id="GO:0030308">
    <property type="term" value="P:negative regulation of cell growth"/>
    <property type="evidence" value="ECO:0007669"/>
    <property type="project" value="TreeGrafter"/>
</dbReference>
<dbReference type="InterPro" id="IPR001841">
    <property type="entry name" value="Znf_RING"/>
</dbReference>
<dbReference type="GeneID" id="20804822"/>
<feature type="domain" description="RING-type" evidence="3">
    <location>
        <begin position="306"/>
        <end position="341"/>
    </location>
</feature>
<dbReference type="PROSITE" id="PS50089">
    <property type="entry name" value="ZF_RING_2"/>
    <property type="match status" value="1"/>
</dbReference>
<evidence type="ECO:0000256" key="1">
    <source>
        <dbReference type="PROSITE-ProRule" id="PRU00175"/>
    </source>
</evidence>
<name>W4H0Y4_APHAT</name>
<proteinExistence type="predicted"/>
<dbReference type="InterPro" id="IPR013083">
    <property type="entry name" value="Znf_RING/FYVE/PHD"/>
</dbReference>
<dbReference type="SUPFAM" id="SSF57850">
    <property type="entry name" value="RING/U-box"/>
    <property type="match status" value="1"/>
</dbReference>
<evidence type="ECO:0000313" key="4">
    <source>
        <dbReference type="EMBL" id="ETV84929.1"/>
    </source>
</evidence>
<keyword evidence="1" id="KW-0863">Zinc-finger</keyword>
<accession>W4H0Y4</accession>
<dbReference type="Gene3D" id="3.30.40.10">
    <property type="entry name" value="Zinc/RING finger domain, C3HC4 (zinc finger)"/>
    <property type="match status" value="1"/>
</dbReference>
<sequence>MGNDIPNNSSSGDDDLTFIDDSDILLSFADDDGYLSDDETVLHLLSPSPQLASYQFPNANGPRPHQPPYGRTLALLSSEHQRWYQSRDVATAAPKPLMLFAPSQRKHVRTRASSLSSLSSTGSTFITSSNEPEPEPGATDDSMSMSSRLQESLARNLHLANDVQRLSRFVGLFLTCLCQQHCGSDYEMLTVQFLQSQGLAHAQSQAVEREMQVNRKLTRKLDLVTERYRVANEGYAALKKRLNGVRVDLRQVVQANENLTGNGSYRNMSVAELEVLETTLEGGLAKIREAMRQQYRDVVEGERETCVVCLHEKVSIVLLPCRHRVLCATCAVRVHQCPVDRMDITDRFSTFGM</sequence>
<dbReference type="PANTHER" id="PTHR15379:SF2">
    <property type="entry name" value="CELL GROWTH REGULATOR WITH RING FINGER DOMAIN PROTEIN 1"/>
    <property type="match status" value="1"/>
</dbReference>
<dbReference type="EMBL" id="KI913118">
    <property type="protein sequence ID" value="ETV84929.1"/>
    <property type="molecule type" value="Genomic_DNA"/>
</dbReference>
<keyword evidence="1" id="KW-0479">Metal-binding</keyword>
<dbReference type="RefSeq" id="XP_009824947.1">
    <property type="nucleotide sequence ID" value="XM_009826645.1"/>
</dbReference>
<gene>
    <name evidence="4" type="ORF">H257_02826</name>
</gene>
<dbReference type="GO" id="GO:0008270">
    <property type="term" value="F:zinc ion binding"/>
    <property type="evidence" value="ECO:0007669"/>
    <property type="project" value="UniProtKB-KW"/>
</dbReference>
<dbReference type="Pfam" id="PF13920">
    <property type="entry name" value="zf-C3HC4_3"/>
    <property type="match status" value="1"/>
</dbReference>
<evidence type="ECO:0000256" key="2">
    <source>
        <dbReference type="SAM" id="MobiDB-lite"/>
    </source>
</evidence>
<organism evidence="4">
    <name type="scientific">Aphanomyces astaci</name>
    <name type="common">Crayfish plague agent</name>
    <dbReference type="NCBI Taxonomy" id="112090"/>
    <lineage>
        <taxon>Eukaryota</taxon>
        <taxon>Sar</taxon>
        <taxon>Stramenopiles</taxon>
        <taxon>Oomycota</taxon>
        <taxon>Saprolegniomycetes</taxon>
        <taxon>Saprolegniales</taxon>
        <taxon>Verrucalvaceae</taxon>
        <taxon>Aphanomyces</taxon>
    </lineage>
</organism>